<dbReference type="InParanoid" id="G0NCH6"/>
<comment type="similarity">
    <text evidence="1 3">Belongs to the SKP1 family.</text>
</comment>
<dbReference type="GO" id="GO:0016567">
    <property type="term" value="P:protein ubiquitination"/>
    <property type="evidence" value="ECO:0007669"/>
    <property type="project" value="UniProtKB-UniPathway"/>
</dbReference>
<dbReference type="STRING" id="135651.G0NCH6"/>
<dbReference type="PIRSF" id="PIRSF028729">
    <property type="entry name" value="E3_ubiquit_lig_SCF_Skp"/>
    <property type="match status" value="1"/>
</dbReference>
<dbReference type="OMA" id="FELINAV"/>
<dbReference type="InterPro" id="IPR016897">
    <property type="entry name" value="SKP1"/>
</dbReference>
<evidence type="ECO:0000313" key="6">
    <source>
        <dbReference type="EMBL" id="EGT57515.1"/>
    </source>
</evidence>
<dbReference type="InterPro" id="IPR016072">
    <property type="entry name" value="Skp1_comp_dimer"/>
</dbReference>
<dbReference type="InterPro" id="IPR036296">
    <property type="entry name" value="SKP1-like_dim_sf"/>
</dbReference>
<keyword evidence="7" id="KW-1185">Reference proteome</keyword>
<dbReference type="AlphaFoldDB" id="G0NCH6"/>
<dbReference type="HOGENOM" id="CLU_059252_1_0_1"/>
<dbReference type="EMBL" id="GL379862">
    <property type="protein sequence ID" value="EGT57515.1"/>
    <property type="molecule type" value="Genomic_DNA"/>
</dbReference>
<reference evidence="7" key="1">
    <citation type="submission" date="2011-07" db="EMBL/GenBank/DDBJ databases">
        <authorList>
            <consortium name="Caenorhabditis brenneri Sequencing and Analysis Consortium"/>
            <person name="Wilson R.K."/>
        </authorList>
    </citation>
    <scope>NUCLEOTIDE SEQUENCE [LARGE SCALE GENOMIC DNA]</scope>
    <source>
        <strain evidence="7">PB2801</strain>
    </source>
</reference>
<protein>
    <recommendedName>
        <fullName evidence="3">Skp1-related protein</fullName>
    </recommendedName>
</protein>
<dbReference type="SUPFAM" id="SSF81382">
    <property type="entry name" value="Skp1 dimerisation domain-like"/>
    <property type="match status" value="1"/>
</dbReference>
<dbReference type="OrthoDB" id="5867496at2759"/>
<accession>G0NCH6</accession>
<sequence>MSAETAAPEDKFFVVSDDDQRFEISNEAIKMSATLQNILQGVESGNMKCLPIQSVNGKVLELIVKWCEHHKHLDEIDPLDLANPKNLKMDEWDVKFFDGMEDMVLFELINAVNFLDIKKLFVYACRIVSDMAKGLTSDKMRERFGIATDEEDAAAAAGAAIAQ</sequence>
<dbReference type="eggNOG" id="KOG1724">
    <property type="taxonomic scope" value="Eukaryota"/>
</dbReference>
<feature type="domain" description="SKP1 component dimerisation" evidence="4">
    <location>
        <begin position="118"/>
        <end position="154"/>
    </location>
</feature>
<dbReference type="InterPro" id="IPR001232">
    <property type="entry name" value="SKP1-like"/>
</dbReference>
<dbReference type="SMART" id="SM00512">
    <property type="entry name" value="Skp1"/>
    <property type="match status" value="1"/>
</dbReference>
<comment type="function">
    <text evidence="3">Probable essential component of SCF (SKP1-CUL1-F-box protein) E3 ubiquitin-protein ligase complexes, which mediate the ubiquitination and subsequent proteasomal degradation of target proteins. Regulates cell proliferation during embryonic and larval development.</text>
</comment>
<dbReference type="InterPro" id="IPR016073">
    <property type="entry name" value="Skp1_comp_POZ"/>
</dbReference>
<comment type="pathway">
    <text evidence="3">Protein modification; protein ubiquitination.</text>
</comment>
<dbReference type="SUPFAM" id="SSF54695">
    <property type="entry name" value="POZ domain"/>
    <property type="match status" value="1"/>
</dbReference>
<name>G0NCH6_CAEBE</name>
<gene>
    <name evidence="6" type="ORF">CAEBREN_14798</name>
</gene>
<dbReference type="GO" id="GO:0006511">
    <property type="term" value="P:ubiquitin-dependent protein catabolic process"/>
    <property type="evidence" value="ECO:0007669"/>
    <property type="project" value="InterPro"/>
</dbReference>
<dbReference type="Gene3D" id="3.30.710.10">
    <property type="entry name" value="Potassium Channel Kv1.1, Chain A"/>
    <property type="match status" value="1"/>
</dbReference>
<organism evidence="7">
    <name type="scientific">Caenorhabditis brenneri</name>
    <name type="common">Nematode worm</name>
    <dbReference type="NCBI Taxonomy" id="135651"/>
    <lineage>
        <taxon>Eukaryota</taxon>
        <taxon>Metazoa</taxon>
        <taxon>Ecdysozoa</taxon>
        <taxon>Nematoda</taxon>
        <taxon>Chromadorea</taxon>
        <taxon>Rhabditida</taxon>
        <taxon>Rhabditina</taxon>
        <taxon>Rhabditomorpha</taxon>
        <taxon>Rhabditoidea</taxon>
        <taxon>Rhabditidae</taxon>
        <taxon>Peloderinae</taxon>
        <taxon>Caenorhabditis</taxon>
    </lineage>
</organism>
<evidence type="ECO:0000259" key="4">
    <source>
        <dbReference type="Pfam" id="PF01466"/>
    </source>
</evidence>
<dbReference type="Proteomes" id="UP000008068">
    <property type="component" value="Unassembled WGS sequence"/>
</dbReference>
<dbReference type="InterPro" id="IPR011333">
    <property type="entry name" value="SKP1/BTB/POZ_sf"/>
</dbReference>
<dbReference type="Pfam" id="PF03931">
    <property type="entry name" value="Skp1_POZ"/>
    <property type="match status" value="1"/>
</dbReference>
<proteinExistence type="inferred from homology"/>
<dbReference type="UniPathway" id="UPA00143"/>
<dbReference type="Pfam" id="PF01466">
    <property type="entry name" value="Skp1"/>
    <property type="match status" value="1"/>
</dbReference>
<dbReference type="PANTHER" id="PTHR11165">
    <property type="entry name" value="SKP1"/>
    <property type="match status" value="1"/>
</dbReference>
<dbReference type="FunFam" id="3.30.710.10:FF:000124">
    <property type="entry name" value="Protein CBG09126"/>
    <property type="match status" value="1"/>
</dbReference>
<evidence type="ECO:0000313" key="7">
    <source>
        <dbReference type="Proteomes" id="UP000008068"/>
    </source>
</evidence>
<evidence type="ECO:0000259" key="5">
    <source>
        <dbReference type="Pfam" id="PF03931"/>
    </source>
</evidence>
<evidence type="ECO:0000256" key="1">
    <source>
        <dbReference type="ARBA" id="ARBA00009993"/>
    </source>
</evidence>
<evidence type="ECO:0000256" key="3">
    <source>
        <dbReference type="PIRNR" id="PIRNR028729"/>
    </source>
</evidence>
<evidence type="ECO:0000256" key="2">
    <source>
        <dbReference type="ARBA" id="ARBA00022786"/>
    </source>
</evidence>
<feature type="domain" description="SKP1 component POZ" evidence="5">
    <location>
        <begin position="12"/>
        <end position="71"/>
    </location>
</feature>
<keyword evidence="2 3" id="KW-0833">Ubl conjugation pathway</keyword>